<organism evidence="2 4">
    <name type="scientific">Perkinsus olseni</name>
    <name type="common">Perkinsus atlanticus</name>
    <dbReference type="NCBI Taxonomy" id="32597"/>
    <lineage>
        <taxon>Eukaryota</taxon>
        <taxon>Sar</taxon>
        <taxon>Alveolata</taxon>
        <taxon>Perkinsozoa</taxon>
        <taxon>Perkinsea</taxon>
        <taxon>Perkinsida</taxon>
        <taxon>Perkinsidae</taxon>
        <taxon>Perkinsus</taxon>
    </lineage>
</organism>
<name>A0A7J6QKZ1_PEROL</name>
<evidence type="ECO:0008006" key="5">
    <source>
        <dbReference type="Google" id="ProtNLM"/>
    </source>
</evidence>
<evidence type="ECO:0000313" key="4">
    <source>
        <dbReference type="Proteomes" id="UP000574390"/>
    </source>
</evidence>
<comment type="caution">
    <text evidence="2">The sequence shown here is derived from an EMBL/GenBank/DDBJ whole genome shotgun (WGS) entry which is preliminary data.</text>
</comment>
<feature type="non-terminal residue" evidence="2">
    <location>
        <position position="1"/>
    </location>
</feature>
<dbReference type="SUPFAM" id="SSF52833">
    <property type="entry name" value="Thioredoxin-like"/>
    <property type="match status" value="1"/>
</dbReference>
<evidence type="ECO:0000313" key="2">
    <source>
        <dbReference type="EMBL" id="KAF4709254.1"/>
    </source>
</evidence>
<keyword evidence="3" id="KW-1185">Reference proteome</keyword>
<sequence>LAKLKAEHKAAAENRAKGHGELNEITEAEFLDTVTKSDKAIVHFYHRSFRKCRVIDKHLGLLAPSLLDIKMARVRNRAFYNAFTHVPTIGRILAADFINLEIGQEDGISAIVV</sequence>
<dbReference type="EMBL" id="JABANO010039489">
    <property type="protein sequence ID" value="KAF4692431.1"/>
    <property type="molecule type" value="Genomic_DNA"/>
</dbReference>
<evidence type="ECO:0000313" key="3">
    <source>
        <dbReference type="Proteomes" id="UP000553632"/>
    </source>
</evidence>
<dbReference type="Gene3D" id="3.40.30.10">
    <property type="entry name" value="Glutaredoxin"/>
    <property type="match status" value="1"/>
</dbReference>
<gene>
    <name evidence="2" type="ORF">FOZ62_021938</name>
    <name evidence="1" type="ORF">FOZ63_024219</name>
</gene>
<dbReference type="AlphaFoldDB" id="A0A7J6QKZ1"/>
<protein>
    <recommendedName>
        <fullName evidence="5">Thioredoxin domain-containing protein 9</fullName>
    </recommendedName>
</protein>
<dbReference type="Proteomes" id="UP000574390">
    <property type="component" value="Unassembled WGS sequence"/>
</dbReference>
<dbReference type="EMBL" id="JABANM010028709">
    <property type="protein sequence ID" value="KAF4709254.1"/>
    <property type="molecule type" value="Genomic_DNA"/>
</dbReference>
<evidence type="ECO:0000313" key="1">
    <source>
        <dbReference type="EMBL" id="KAF4692431.1"/>
    </source>
</evidence>
<dbReference type="Proteomes" id="UP000553632">
    <property type="component" value="Unassembled WGS sequence"/>
</dbReference>
<accession>A0A7J6QKZ1</accession>
<proteinExistence type="predicted"/>
<dbReference type="InterPro" id="IPR036249">
    <property type="entry name" value="Thioredoxin-like_sf"/>
</dbReference>
<reference evidence="3 4" key="1">
    <citation type="submission" date="2020-04" db="EMBL/GenBank/DDBJ databases">
        <title>Perkinsus olseni comparative genomics.</title>
        <authorList>
            <person name="Bogema D.R."/>
        </authorList>
    </citation>
    <scope>NUCLEOTIDE SEQUENCE [LARGE SCALE GENOMIC DNA]</scope>
    <source>
        <strain evidence="2">ATCC PRA-205</strain>
        <strain evidence="1 3">ATCC PRA-207</strain>
    </source>
</reference>
<dbReference type="PANTHER" id="PTHR21148">
    <property type="entry name" value="THIOREDOXIN DOMAIN-CONTAINING PROTEIN 9"/>
    <property type="match status" value="1"/>
</dbReference>